<dbReference type="PROSITE" id="PS50913">
    <property type="entry name" value="GRIP"/>
    <property type="match status" value="1"/>
</dbReference>
<protein>
    <recommendedName>
        <fullName evidence="6">GRIP domain-containing protein</fullName>
    </recommendedName>
</protein>
<evidence type="ECO:0000256" key="5">
    <source>
        <dbReference type="SAM" id="Coils"/>
    </source>
</evidence>
<accession>A0A1I8Q1P1</accession>
<evidence type="ECO:0000313" key="8">
    <source>
        <dbReference type="Proteomes" id="UP000095300"/>
    </source>
</evidence>
<dbReference type="VEuPathDB" id="VectorBase:SCAU013045"/>
<reference evidence="7" key="1">
    <citation type="submission" date="2020-05" db="UniProtKB">
        <authorList>
            <consortium name="EnsemblMetazoa"/>
        </authorList>
    </citation>
    <scope>IDENTIFICATION</scope>
    <source>
        <strain evidence="7">USDA</strain>
    </source>
</reference>
<gene>
    <name evidence="7" type="primary">106090998</name>
</gene>
<proteinExistence type="predicted"/>
<dbReference type="InterPro" id="IPR000237">
    <property type="entry name" value="GRIP_dom"/>
</dbReference>
<dbReference type="Pfam" id="PF01465">
    <property type="entry name" value="GRIP"/>
    <property type="match status" value="1"/>
</dbReference>
<dbReference type="PANTHER" id="PTHR18902">
    <property type="entry name" value="NUCLEAR MITOTIC APPARATUS PROTEIN 1-RELATED"/>
    <property type="match status" value="1"/>
</dbReference>
<feature type="domain" description="GRIP" evidence="6">
    <location>
        <begin position="1206"/>
        <end position="1256"/>
    </location>
</feature>
<dbReference type="STRING" id="35570.A0A1I8Q1P1"/>
<keyword evidence="2" id="KW-0963">Cytoplasm</keyword>
<dbReference type="OrthoDB" id="1926336at2759"/>
<evidence type="ECO:0000256" key="3">
    <source>
        <dbReference type="ARBA" id="ARBA00022553"/>
    </source>
</evidence>
<feature type="coiled-coil region" evidence="5">
    <location>
        <begin position="1148"/>
        <end position="1210"/>
    </location>
</feature>
<feature type="coiled-coil region" evidence="5">
    <location>
        <begin position="372"/>
        <end position="509"/>
    </location>
</feature>
<comment type="subcellular location">
    <subcellularLocation>
        <location evidence="1">Cytoplasm</location>
    </subcellularLocation>
</comment>
<dbReference type="KEGG" id="scac:106090998"/>
<dbReference type="SMART" id="SM00755">
    <property type="entry name" value="Grip"/>
    <property type="match status" value="1"/>
</dbReference>
<feature type="coiled-coil region" evidence="5">
    <location>
        <begin position="821"/>
        <end position="1040"/>
    </location>
</feature>
<dbReference type="InterPro" id="IPR051841">
    <property type="entry name" value="MT-Golgi_org_protein"/>
</dbReference>
<evidence type="ECO:0000259" key="6">
    <source>
        <dbReference type="PROSITE" id="PS50913"/>
    </source>
</evidence>
<evidence type="ECO:0000256" key="2">
    <source>
        <dbReference type="ARBA" id="ARBA00022490"/>
    </source>
</evidence>
<keyword evidence="8" id="KW-1185">Reference proteome</keyword>
<feature type="coiled-coil region" evidence="5">
    <location>
        <begin position="566"/>
        <end position="600"/>
    </location>
</feature>
<keyword evidence="4 5" id="KW-0175">Coiled coil</keyword>
<dbReference type="GO" id="GO:0005794">
    <property type="term" value="C:Golgi apparatus"/>
    <property type="evidence" value="ECO:0007669"/>
    <property type="project" value="TreeGrafter"/>
</dbReference>
<name>A0A1I8Q1P1_STOCA</name>
<evidence type="ECO:0000256" key="1">
    <source>
        <dbReference type="ARBA" id="ARBA00004496"/>
    </source>
</evidence>
<dbReference type="EnsemblMetazoa" id="SCAU013045-RA">
    <property type="protein sequence ID" value="SCAU013045-PA"/>
    <property type="gene ID" value="SCAU013045"/>
</dbReference>
<sequence>MDQTQGQKVSLEALSKEEIISKYKGLLGIAKKAKQAKDEISEENRKLKEQLQQCETQKEADKNALLTMKEMLEAYTEHKLQLSTQISDLEKRRKLEGEQLDKLSIENESLKRQISRLTQDNDSLLTDIENMEGQLKQVSGLGKEQKHHLVLLEQEINELRQAEGRNQELLIKNADLTKSLEELKEKYVFIKEINTEQRQKFNSLKDRFIEVHKKLMKLKECKRILLETQHEYADSVTQWQMEIIKASKLLCKELDGLREENMQLLKRLGQSSHRPLEPFIEKINNLLSILEKIKIDYHHLKSENFELRKQMSSSKTMAPKGLHITEEKLKEMLKLSQLAQKEYRQTMERKCPNCDSGDTNSQALSPCLITKLELLQDLANNAEKEYRDQSEELRKLRNDYDNLKNKTWMENSSEILTRADQKLNEVQKENVFLREEIKMNATKIESLDALEADFKKLSLENSRLRNQLEENKIPSQQEIKEVTNLRDQLDKLQKSSEDYQEMFTRKEREHYELLDEMRELNEALKARGDLISRQQEEQLLLKTELQNSVEKWQILQKEVEHKDQVLLEKTQTLDVLKKNLEETKEKLAKLETASSLNEEKIRILSNEIEILRHAQSNAAPDLDNQSDILSTSTISRADELQRLKEVEDSFEDKYNKLRGLATKLKKKLQEEVAHKQDLEKELHELRNREGETKSKISYLQNTIVEMESLKSQVSEKQKQIDSLKNENQKLKSSRKQANVLNLEIEAAEKSLTEVTNKLAARTSELDSAQEIIKTKDVTIVQLRKEIELLESSKTAETNHSQQLKDQIDHLQKTLKDSVHSKQQALDKTKILEQDLENLKLELESARLEISNEKSNLEKTLIALKSEKQNLFIQLSSAQHSLAECEQKLKYAERATEDIRIEYLDYKVKAQAVLRKNQNRDSTKERELEEELLALRATETQLKATIDSLSTKLQILEKDKELMADDNNQAKKRSQELMQLIENLREQNETLNQEMQQQQQQQHETLKQQRQQLETMDVCHKDQINSLNANHQRQLEQIQKELSFNNNPRLPTMVGASKSTSSSHFADHQSKIDYILMEREDAEGSEEAAENLATLAASRKISNASSSIAKRSHDFMPLDELLNTPINAITSETLITTPMHNTADNLNNMDMLQLELNSTKERLQKQESRVRHLTALLAENEQDLAKLTQMNDMLKEELRRQERSVEREQHLHNSEYVKNVIMKFLTLNNADEKTRLVPVLNTILKLSRPETEILNCVAKGQKVSEATQRGGGWGNFLPWGGGGGGNSNN</sequence>
<keyword evidence="3" id="KW-0597">Phosphoprotein</keyword>
<feature type="coiled-coil region" evidence="5">
    <location>
        <begin position="640"/>
        <end position="757"/>
    </location>
</feature>
<organism evidence="7 8">
    <name type="scientific">Stomoxys calcitrans</name>
    <name type="common">Stable fly</name>
    <name type="synonym">Conops calcitrans</name>
    <dbReference type="NCBI Taxonomy" id="35570"/>
    <lineage>
        <taxon>Eukaryota</taxon>
        <taxon>Metazoa</taxon>
        <taxon>Ecdysozoa</taxon>
        <taxon>Arthropoda</taxon>
        <taxon>Hexapoda</taxon>
        <taxon>Insecta</taxon>
        <taxon>Pterygota</taxon>
        <taxon>Neoptera</taxon>
        <taxon>Endopterygota</taxon>
        <taxon>Diptera</taxon>
        <taxon>Brachycera</taxon>
        <taxon>Muscomorpha</taxon>
        <taxon>Muscoidea</taxon>
        <taxon>Muscidae</taxon>
        <taxon>Stomoxys</taxon>
    </lineage>
</organism>
<feature type="coiled-coil region" evidence="5">
    <location>
        <begin position="26"/>
        <end position="200"/>
    </location>
</feature>
<evidence type="ECO:0000313" key="7">
    <source>
        <dbReference type="EnsemblMetazoa" id="SCAU013045-PA"/>
    </source>
</evidence>
<dbReference type="Proteomes" id="UP000095300">
    <property type="component" value="Unassembled WGS sequence"/>
</dbReference>
<evidence type="ECO:0000256" key="4">
    <source>
        <dbReference type="ARBA" id="ARBA00023054"/>
    </source>
</evidence>
<dbReference type="PANTHER" id="PTHR18902:SF25">
    <property type="entry name" value="GRIP AND COILED-COIL DOMAIN-CONTAINING PROTEIN 2"/>
    <property type="match status" value="1"/>
</dbReference>